<name>A0ABT1W1I8_9PROT</name>
<protein>
    <submittedName>
        <fullName evidence="1">Biotin-independent malonate decarboxylase subunit gamma</fullName>
    </submittedName>
</protein>
<dbReference type="EMBL" id="JAMZEJ010000012">
    <property type="protein sequence ID" value="MCQ8242471.1"/>
    <property type="molecule type" value="Genomic_DNA"/>
</dbReference>
<reference evidence="1 2" key="1">
    <citation type="submission" date="2022-06" db="EMBL/GenBank/DDBJ databases">
        <title>Rhizosaccharibacter gen. nov. sp. nov. KSS12, endophytic bacteria isolated from sugarcane.</title>
        <authorList>
            <person name="Pitiwittayakul N."/>
        </authorList>
    </citation>
    <scope>NUCLEOTIDE SEQUENCE [LARGE SCALE GENOMIC DNA]</scope>
    <source>
        <strain evidence="1 2">KSS12</strain>
    </source>
</reference>
<proteinExistence type="predicted"/>
<evidence type="ECO:0000313" key="1">
    <source>
        <dbReference type="EMBL" id="MCQ8242471.1"/>
    </source>
</evidence>
<dbReference type="SUPFAM" id="SSF52096">
    <property type="entry name" value="ClpP/crotonase"/>
    <property type="match status" value="1"/>
</dbReference>
<accession>A0ABT1W1I8</accession>
<keyword evidence="2" id="KW-1185">Reference proteome</keyword>
<evidence type="ECO:0000313" key="2">
    <source>
        <dbReference type="Proteomes" id="UP001524547"/>
    </source>
</evidence>
<sequence length="245" mass="25465">MTLDELAEALFTGGHALEQDDLGVVAGNATSGNGVELRVVGIVGGRPLGVDAAIRLSRIVLEHVAGGNGAPLLMLVDTQSQKMARRDELLGLNEYLAHLSKSLALASLEGVRTIGLLYGGAAAGAFIATALSTERLVAVPGAEPSVMDLPSIARVTKLPLERLKEMAGTTPIFAPGLDHLAATGAVAECWDADRSGYAARLDALLSEGGEVADRRDELGAERKGRLRAAEIARRVRGEASGRARS</sequence>
<dbReference type="Proteomes" id="UP001524547">
    <property type="component" value="Unassembled WGS sequence"/>
</dbReference>
<gene>
    <name evidence="1" type="ORF">NFI88_16680</name>
</gene>
<comment type="caution">
    <text evidence="1">The sequence shown here is derived from an EMBL/GenBank/DDBJ whole genome shotgun (WGS) entry which is preliminary data.</text>
</comment>
<dbReference type="Pfam" id="PF06833">
    <property type="entry name" value="MdcE"/>
    <property type="match status" value="1"/>
</dbReference>
<dbReference type="InterPro" id="IPR029045">
    <property type="entry name" value="ClpP/crotonase-like_dom_sf"/>
</dbReference>
<dbReference type="RefSeq" id="WP_422921230.1">
    <property type="nucleotide sequence ID" value="NZ_JAMZEJ010000012.1"/>
</dbReference>
<organism evidence="1 2">
    <name type="scientific">Rhizosaccharibacter radicis</name>
    <dbReference type="NCBI Taxonomy" id="2782605"/>
    <lineage>
        <taxon>Bacteria</taxon>
        <taxon>Pseudomonadati</taxon>
        <taxon>Pseudomonadota</taxon>
        <taxon>Alphaproteobacteria</taxon>
        <taxon>Acetobacterales</taxon>
        <taxon>Acetobacteraceae</taxon>
        <taxon>Rhizosaccharibacter</taxon>
    </lineage>
</organism>
<dbReference type="Gene3D" id="3.90.226.10">
    <property type="entry name" value="2-enoyl-CoA Hydratase, Chain A, domain 1"/>
    <property type="match status" value="1"/>
</dbReference>